<keyword evidence="15 16" id="KW-0739">Sodium transport</keyword>
<keyword evidence="5 16" id="KW-0285">Flavoprotein</keyword>
<evidence type="ECO:0000256" key="13">
    <source>
        <dbReference type="ARBA" id="ARBA00023075"/>
    </source>
</evidence>
<feature type="transmembrane region" description="Helical" evidence="16">
    <location>
        <begin position="287"/>
        <end position="305"/>
    </location>
</feature>
<keyword evidence="4 16" id="KW-0597">Phosphoprotein</keyword>
<evidence type="ECO:0000313" key="18">
    <source>
        <dbReference type="EMBL" id="SFF58025.1"/>
    </source>
</evidence>
<protein>
    <recommendedName>
        <fullName evidence="16">Na(+)-translocating NADH-quinone reductase subunit B</fullName>
        <shortName evidence="16">Na(+)-NQR subunit B</shortName>
        <shortName evidence="16">Na(+)-translocating NQR subunit B</shortName>
        <ecNumber evidence="16">7.2.1.1</ecNumber>
    </recommendedName>
    <alternativeName>
        <fullName evidence="16">NQR complex subunit B</fullName>
    </alternativeName>
    <alternativeName>
        <fullName evidence="16">NQR-1 subunit B</fullName>
    </alternativeName>
</protein>
<evidence type="ECO:0000256" key="1">
    <source>
        <dbReference type="ARBA" id="ARBA00022448"/>
    </source>
</evidence>
<evidence type="ECO:0000256" key="10">
    <source>
        <dbReference type="ARBA" id="ARBA00023027"/>
    </source>
</evidence>
<dbReference type="EC" id="7.2.1.1" evidence="16"/>
<dbReference type="PANTHER" id="PTHR30578">
    <property type="entry name" value="ELECTRON TRANSPORT COMPLEX PROTEIN RNFD"/>
    <property type="match status" value="1"/>
</dbReference>
<dbReference type="NCBIfam" id="NF003756">
    <property type="entry name" value="PRK05349.1"/>
    <property type="match status" value="1"/>
</dbReference>
<keyword evidence="19" id="KW-1185">Reference proteome</keyword>
<feature type="transmembrane region" description="Helical" evidence="16">
    <location>
        <begin position="57"/>
        <end position="77"/>
    </location>
</feature>
<feature type="transmembrane region" description="Helical" evidence="16">
    <location>
        <begin position="371"/>
        <end position="391"/>
    </location>
</feature>
<evidence type="ECO:0000256" key="8">
    <source>
        <dbReference type="ARBA" id="ARBA00022967"/>
    </source>
</evidence>
<keyword evidence="2 16" id="KW-1003">Cell membrane</keyword>
<evidence type="ECO:0000256" key="7">
    <source>
        <dbReference type="ARBA" id="ARBA00022692"/>
    </source>
</evidence>
<keyword evidence="1 16" id="KW-0813">Transport</keyword>
<feature type="modified residue" description="FMN phosphoryl threonine" evidence="16 17">
    <location>
        <position position="230"/>
    </location>
</feature>
<keyword evidence="3" id="KW-0997">Cell inner membrane</keyword>
<comment type="function">
    <text evidence="16">NQR complex catalyzes the reduction of ubiquinone-1 to ubiquinol by two successive reactions, coupled with the transport of Na(+) ions from the cytoplasm to the periplasm. NqrA to NqrE are probably involved in the second step, the conversion of ubisemiquinone to ubiquinol.</text>
</comment>
<name>A0A1I2JT62_9GAMM</name>
<dbReference type="GO" id="GO:0016655">
    <property type="term" value="F:oxidoreductase activity, acting on NAD(P)H, quinone or similar compound as acceptor"/>
    <property type="evidence" value="ECO:0007669"/>
    <property type="project" value="UniProtKB-UniRule"/>
</dbReference>
<dbReference type="RefSeq" id="WP_091534593.1">
    <property type="nucleotide sequence ID" value="NZ_FOOC01000010.1"/>
</dbReference>
<evidence type="ECO:0000256" key="15">
    <source>
        <dbReference type="ARBA" id="ARBA00023201"/>
    </source>
</evidence>
<evidence type="ECO:0000256" key="16">
    <source>
        <dbReference type="HAMAP-Rule" id="MF_00426"/>
    </source>
</evidence>
<reference evidence="18 19" key="1">
    <citation type="submission" date="2016-10" db="EMBL/GenBank/DDBJ databases">
        <authorList>
            <person name="de Groot N.N."/>
        </authorList>
    </citation>
    <scope>NUCLEOTIDE SEQUENCE [LARGE SCALE GENOMIC DNA]</scope>
    <source>
        <strain evidence="18 19">DSM 23609</strain>
    </source>
</reference>
<comment type="similarity">
    <text evidence="16">Belongs to the NqrB/RnfD family.</text>
</comment>
<dbReference type="GO" id="GO:0005886">
    <property type="term" value="C:plasma membrane"/>
    <property type="evidence" value="ECO:0007669"/>
    <property type="project" value="UniProtKB-SubCell"/>
</dbReference>
<evidence type="ECO:0000256" key="4">
    <source>
        <dbReference type="ARBA" id="ARBA00022553"/>
    </source>
</evidence>
<dbReference type="EMBL" id="FOOC01000010">
    <property type="protein sequence ID" value="SFF58025.1"/>
    <property type="molecule type" value="Genomic_DNA"/>
</dbReference>
<dbReference type="InterPro" id="IPR010966">
    <property type="entry name" value="NqrB"/>
</dbReference>
<evidence type="ECO:0000256" key="11">
    <source>
        <dbReference type="ARBA" id="ARBA00023053"/>
    </source>
</evidence>
<comment type="caution">
    <text evidence="16">Lacks conserved residue(s) required for the propagation of feature annotation.</text>
</comment>
<dbReference type="PANTHER" id="PTHR30578:SF1">
    <property type="entry name" value="NA(+)-TRANSLOCATING NADH-QUINONE REDUCTASE SUBUNIT B"/>
    <property type="match status" value="1"/>
</dbReference>
<feature type="transmembrane region" description="Helical" evidence="16">
    <location>
        <begin position="261"/>
        <end position="280"/>
    </location>
</feature>
<dbReference type="OrthoDB" id="9776359at2"/>
<keyword evidence="8 16" id="KW-1278">Translocase</keyword>
<keyword evidence="14 16" id="KW-0472">Membrane</keyword>
<keyword evidence="6 16" id="KW-0288">FMN</keyword>
<dbReference type="Proteomes" id="UP000199771">
    <property type="component" value="Unassembled WGS sequence"/>
</dbReference>
<accession>A0A1I2JT62</accession>
<comment type="catalytic activity">
    <reaction evidence="16">
        <text>a ubiquinone + n Na(+)(in) + NADH + H(+) = a ubiquinol + n Na(+)(out) + NAD(+)</text>
        <dbReference type="Rhea" id="RHEA:47748"/>
        <dbReference type="Rhea" id="RHEA-COMP:9565"/>
        <dbReference type="Rhea" id="RHEA-COMP:9566"/>
        <dbReference type="ChEBI" id="CHEBI:15378"/>
        <dbReference type="ChEBI" id="CHEBI:16389"/>
        <dbReference type="ChEBI" id="CHEBI:17976"/>
        <dbReference type="ChEBI" id="CHEBI:29101"/>
        <dbReference type="ChEBI" id="CHEBI:57540"/>
        <dbReference type="ChEBI" id="CHEBI:57945"/>
        <dbReference type="EC" id="7.2.1.1"/>
    </reaction>
</comment>
<dbReference type="HAMAP" id="MF_00426">
    <property type="entry name" value="NqrB"/>
    <property type="match status" value="1"/>
</dbReference>
<comment type="subunit">
    <text evidence="16">Composed of six subunits; NqrA, NqrB, NqrC, NqrD, NqrE and NqrF.</text>
</comment>
<keyword evidence="13 16" id="KW-0830">Ubiquinone</keyword>
<dbReference type="GO" id="GO:0022904">
    <property type="term" value="P:respiratory electron transport chain"/>
    <property type="evidence" value="ECO:0007669"/>
    <property type="project" value="InterPro"/>
</dbReference>
<dbReference type="GO" id="GO:0010181">
    <property type="term" value="F:FMN binding"/>
    <property type="evidence" value="ECO:0007669"/>
    <property type="project" value="InterPro"/>
</dbReference>
<evidence type="ECO:0000256" key="3">
    <source>
        <dbReference type="ARBA" id="ARBA00022519"/>
    </source>
</evidence>
<keyword evidence="9 16" id="KW-1133">Transmembrane helix</keyword>
<evidence type="ECO:0000313" key="19">
    <source>
        <dbReference type="Proteomes" id="UP000199771"/>
    </source>
</evidence>
<evidence type="ECO:0000256" key="2">
    <source>
        <dbReference type="ARBA" id="ARBA00022475"/>
    </source>
</evidence>
<evidence type="ECO:0000256" key="17">
    <source>
        <dbReference type="PIRSR" id="PIRSR016055-50"/>
    </source>
</evidence>
<feature type="transmembrane region" description="Helical" evidence="16">
    <location>
        <begin position="152"/>
        <end position="171"/>
    </location>
</feature>
<evidence type="ECO:0000256" key="12">
    <source>
        <dbReference type="ARBA" id="ARBA00023065"/>
    </source>
</evidence>
<evidence type="ECO:0000256" key="6">
    <source>
        <dbReference type="ARBA" id="ARBA00022643"/>
    </source>
</evidence>
<dbReference type="GO" id="GO:0006814">
    <property type="term" value="P:sodium ion transport"/>
    <property type="evidence" value="ECO:0007669"/>
    <property type="project" value="UniProtKB-UniRule"/>
</dbReference>
<dbReference type="STRING" id="1076937.SAMN04488120_11033"/>
<proteinExistence type="inferred from homology"/>
<keyword evidence="10 16" id="KW-0520">NAD</keyword>
<dbReference type="PIRSF" id="PIRSF016055">
    <property type="entry name" value="NADH-UbQ_OxRdtase_B_su"/>
    <property type="match status" value="1"/>
</dbReference>
<dbReference type="NCBIfam" id="TIGR01937">
    <property type="entry name" value="nqrB"/>
    <property type="match status" value="1"/>
</dbReference>
<sequence length="405" mass="44185">MSALRSFLDRVEPLFKKGGRFERFYPLYEAVDTIAYSPGEVTRVAPHVRDGIDLKRVMIYVWLATFPAIAVGCWNVGYQANNALIALGQTQIAGWRGALLHLFGVGIDPTSIWDCFWHGFWYWLPIYAVTFVVGGFWEVLFATVRRHEINEGFFVTSILFSLTLPPTVPLWQVALGISFGTVIGKEIFGGTGKNFLNPALTGRAFLYFAYPAQQTGDTIWTAVDGFTGATTLGIAKLGGIEAVRETGLTWMHTFIGIEQGSIGEVSALAILIGGAFLMLTGVASWRIVAGMVLGAIVTALLFNLFGSDKNPMSSFPWYWHLTVGGFAFGAMFMATDPVSAAHTDTGRWIFGAFCGVMTVLVRVLNPAFPESVMLAILLGNIVAPLIDYAVIKANVARRARRLAAT</sequence>
<evidence type="ECO:0000256" key="5">
    <source>
        <dbReference type="ARBA" id="ARBA00022630"/>
    </source>
</evidence>
<gene>
    <name evidence="16" type="primary">nqrB</name>
    <name evidence="18" type="ORF">SAMN04488120_11033</name>
</gene>
<comment type="subcellular location">
    <subcellularLocation>
        <location evidence="16">Cell membrane</location>
        <topology evidence="16">Multi-pass membrane protein</topology>
    </subcellularLocation>
</comment>
<evidence type="ECO:0000256" key="14">
    <source>
        <dbReference type="ARBA" id="ARBA00023136"/>
    </source>
</evidence>
<evidence type="ECO:0000256" key="9">
    <source>
        <dbReference type="ARBA" id="ARBA00022989"/>
    </source>
</evidence>
<dbReference type="GO" id="GO:0055085">
    <property type="term" value="P:transmembrane transport"/>
    <property type="evidence" value="ECO:0007669"/>
    <property type="project" value="InterPro"/>
</dbReference>
<dbReference type="AlphaFoldDB" id="A0A1I2JT62"/>
<dbReference type="Pfam" id="PF03116">
    <property type="entry name" value="NQR2_RnfD_RnfE"/>
    <property type="match status" value="1"/>
</dbReference>
<keyword evidence="11 16" id="KW-0915">Sodium</keyword>
<feature type="transmembrane region" description="Helical" evidence="16">
    <location>
        <begin position="120"/>
        <end position="140"/>
    </location>
</feature>
<keyword evidence="7 16" id="KW-0812">Transmembrane</keyword>
<feature type="transmembrane region" description="Helical" evidence="16">
    <location>
        <begin position="317"/>
        <end position="335"/>
    </location>
</feature>
<keyword evidence="12 16" id="KW-0406">Ion transport</keyword>
<organism evidence="18 19">
    <name type="scientific">Fontimonas thermophila</name>
    <dbReference type="NCBI Taxonomy" id="1076937"/>
    <lineage>
        <taxon>Bacteria</taxon>
        <taxon>Pseudomonadati</taxon>
        <taxon>Pseudomonadota</taxon>
        <taxon>Gammaproteobacteria</taxon>
        <taxon>Nevskiales</taxon>
        <taxon>Nevskiaceae</taxon>
        <taxon>Fontimonas</taxon>
    </lineage>
</organism>
<comment type="cofactor">
    <cofactor evidence="16 17">
        <name>FMN</name>
        <dbReference type="ChEBI" id="CHEBI:58210"/>
    </cofactor>
</comment>
<dbReference type="InterPro" id="IPR004338">
    <property type="entry name" value="NqrB/RnfD"/>
</dbReference>